<protein>
    <recommendedName>
        <fullName evidence="1">HD domain-containing protein</fullName>
    </recommendedName>
</protein>
<dbReference type="AlphaFoldDB" id="A0A1G1WPB3"/>
<proteinExistence type="predicted"/>
<dbReference type="SMART" id="SM00471">
    <property type="entry name" value="HDc"/>
    <property type="match status" value="1"/>
</dbReference>
<name>A0A1G1WPB3_9BACT</name>
<evidence type="ECO:0000313" key="3">
    <source>
        <dbReference type="Proteomes" id="UP000178068"/>
    </source>
</evidence>
<feature type="domain" description="HD" evidence="1">
    <location>
        <begin position="49"/>
        <end position="150"/>
    </location>
</feature>
<dbReference type="SUPFAM" id="SSF109604">
    <property type="entry name" value="HD-domain/PDEase-like"/>
    <property type="match status" value="1"/>
</dbReference>
<dbReference type="CDD" id="cd00077">
    <property type="entry name" value="HDc"/>
    <property type="match status" value="1"/>
</dbReference>
<reference evidence="2 3" key="1">
    <citation type="journal article" date="2016" name="Nat. Commun.">
        <title>Thousands of microbial genomes shed light on interconnected biogeochemical processes in an aquifer system.</title>
        <authorList>
            <person name="Anantharaman K."/>
            <person name="Brown C.T."/>
            <person name="Hug L.A."/>
            <person name="Sharon I."/>
            <person name="Castelle C.J."/>
            <person name="Probst A.J."/>
            <person name="Thomas B.C."/>
            <person name="Singh A."/>
            <person name="Wilkins M.J."/>
            <person name="Karaoz U."/>
            <person name="Brodie E.L."/>
            <person name="Williams K.H."/>
            <person name="Hubbard S.S."/>
            <person name="Banfield J.F."/>
        </authorList>
    </citation>
    <scope>NUCLEOTIDE SEQUENCE [LARGE SCALE GENOMIC DNA]</scope>
</reference>
<dbReference type="GO" id="GO:0008832">
    <property type="term" value="F:dGTPase activity"/>
    <property type="evidence" value="ECO:0007669"/>
    <property type="project" value="TreeGrafter"/>
</dbReference>
<dbReference type="Pfam" id="PF01966">
    <property type="entry name" value="HD"/>
    <property type="match status" value="1"/>
</dbReference>
<dbReference type="Gene3D" id="1.10.3210.10">
    <property type="entry name" value="Hypothetical protein af1432"/>
    <property type="match status" value="1"/>
</dbReference>
<dbReference type="GO" id="GO:0006203">
    <property type="term" value="P:dGTP catabolic process"/>
    <property type="evidence" value="ECO:0007669"/>
    <property type="project" value="TreeGrafter"/>
</dbReference>
<accession>A0A1G1WPB3</accession>
<dbReference type="InterPro" id="IPR050135">
    <property type="entry name" value="dGTPase-like"/>
</dbReference>
<dbReference type="PANTHER" id="PTHR11373:SF41">
    <property type="entry name" value="METAL-DEPENDENT PHOSPHOHYDROLASE"/>
    <property type="match status" value="1"/>
</dbReference>
<dbReference type="PANTHER" id="PTHR11373">
    <property type="entry name" value="DEOXYNUCLEOSIDE TRIPHOSPHATE TRIPHOSPHOHYDROLASE"/>
    <property type="match status" value="1"/>
</dbReference>
<comment type="caution">
    <text evidence="2">The sequence shown here is derived from an EMBL/GenBank/DDBJ whole genome shotgun (WGS) entry which is preliminary data.</text>
</comment>
<dbReference type="PROSITE" id="PS51831">
    <property type="entry name" value="HD"/>
    <property type="match status" value="1"/>
</dbReference>
<dbReference type="EMBL" id="MHCZ01000031">
    <property type="protein sequence ID" value="OGY29451.1"/>
    <property type="molecule type" value="Genomic_DNA"/>
</dbReference>
<organism evidence="2 3">
    <name type="scientific">Candidatus Woykebacteria bacterium RIFCSPHIGHO2_12_FULL_45_10</name>
    <dbReference type="NCBI Taxonomy" id="1802603"/>
    <lineage>
        <taxon>Bacteria</taxon>
        <taxon>Candidatus Woykeibacteriota</taxon>
    </lineage>
</organism>
<dbReference type="Proteomes" id="UP000178068">
    <property type="component" value="Unassembled WGS sequence"/>
</dbReference>
<dbReference type="InterPro" id="IPR003607">
    <property type="entry name" value="HD/PDEase_dom"/>
</dbReference>
<sequence length="322" mass="36508">MKIVDKVYGVVEVNEAVIAELVGSKPLQRIKGVNQAGTQLIQTEITHTRYDHCVGVMLLLRHFGASLEEQIAGLLHDVPHTAFSHTADFVFGSKDQTYHEKFLKKIVFESEIPGVLANHNIDAHFVTDDANFSLLEQPIPALCADRIDYFLRDLLEWHRPSAEIESYLQSLTTFRGVFVFNNQATAKKFGLAFMKQCREVWNGPKTLLAFELTAKAIKQGLDKKILTEDDLFETDHFVIEKLAKNADRQLQETLDLLTPEIKFVEDPANFDLHSRGKLRYVDPAVLIDGHTTILSELDPDYAEEIEKHALSVQRGHFLKIIS</sequence>
<evidence type="ECO:0000259" key="1">
    <source>
        <dbReference type="PROSITE" id="PS51831"/>
    </source>
</evidence>
<gene>
    <name evidence="2" type="ORF">A3F35_01045</name>
</gene>
<dbReference type="InterPro" id="IPR006674">
    <property type="entry name" value="HD_domain"/>
</dbReference>
<evidence type="ECO:0000313" key="2">
    <source>
        <dbReference type="EMBL" id="OGY29451.1"/>
    </source>
</evidence>